<dbReference type="OMA" id="GRPIMRW"/>
<dbReference type="GO" id="GO:0004602">
    <property type="term" value="F:glutathione peroxidase activity"/>
    <property type="evidence" value="ECO:0007669"/>
    <property type="project" value="TreeGrafter"/>
</dbReference>
<evidence type="ECO:0000256" key="1">
    <source>
        <dbReference type="ARBA" id="ARBA00006926"/>
    </source>
</evidence>
<evidence type="ECO:0000256" key="2">
    <source>
        <dbReference type="ARBA" id="ARBA00012310"/>
    </source>
</evidence>
<dbReference type="PANTHER" id="PTHR11592:SF32">
    <property type="entry name" value="GLUTATHIONE PEROXIDASE 3"/>
    <property type="match status" value="1"/>
</dbReference>
<dbReference type="PANTHER" id="PTHR11592">
    <property type="entry name" value="GLUTATHIONE PEROXIDASE"/>
    <property type="match status" value="1"/>
</dbReference>
<dbReference type="Pfam" id="PF00255">
    <property type="entry name" value="GSHPx"/>
    <property type="match status" value="1"/>
</dbReference>
<reference evidence="7 8" key="1">
    <citation type="journal article" date="2018" name="Nat. Ecol. Evol.">
        <title>Shark genomes provide insights into elasmobranch evolution and the origin of vertebrates.</title>
        <authorList>
            <person name="Hara Y"/>
            <person name="Yamaguchi K"/>
            <person name="Onimaru K"/>
            <person name="Kadota M"/>
            <person name="Koyanagi M"/>
            <person name="Keeley SD"/>
            <person name="Tatsumi K"/>
            <person name="Tanaka K"/>
            <person name="Motone F"/>
            <person name="Kageyama Y"/>
            <person name="Nozu R"/>
            <person name="Adachi N"/>
            <person name="Nishimura O"/>
            <person name="Nakagawa R"/>
            <person name="Tanegashima C"/>
            <person name="Kiyatake I"/>
            <person name="Matsumoto R"/>
            <person name="Murakumo K"/>
            <person name="Nishida K"/>
            <person name="Terakita A"/>
            <person name="Kuratani S"/>
            <person name="Sato K"/>
            <person name="Hyodo S Kuraku.S."/>
        </authorList>
    </citation>
    <scope>NUCLEOTIDE SEQUENCE [LARGE SCALE GENOMIC DNA]</scope>
</reference>
<evidence type="ECO:0000256" key="3">
    <source>
        <dbReference type="ARBA" id="ARBA00022559"/>
    </source>
</evidence>
<evidence type="ECO:0000256" key="6">
    <source>
        <dbReference type="SAM" id="SignalP"/>
    </source>
</evidence>
<proteinExistence type="inferred from homology"/>
<dbReference type="AlphaFoldDB" id="A0A401SY79"/>
<protein>
    <recommendedName>
        <fullName evidence="2 5">Glutathione peroxidase</fullName>
    </recommendedName>
</protein>
<keyword evidence="8" id="KW-1185">Reference proteome</keyword>
<evidence type="ECO:0000256" key="4">
    <source>
        <dbReference type="ARBA" id="ARBA00023002"/>
    </source>
</evidence>
<dbReference type="PROSITE" id="PS00763">
    <property type="entry name" value="GLUTATHIONE_PEROXID_2"/>
    <property type="match status" value="1"/>
</dbReference>
<keyword evidence="4 5" id="KW-0560">Oxidoreductase</keyword>
<dbReference type="Gene3D" id="3.40.30.10">
    <property type="entry name" value="Glutaredoxin"/>
    <property type="match status" value="1"/>
</dbReference>
<dbReference type="EMBL" id="BEZZ01000689">
    <property type="protein sequence ID" value="GCC35350.1"/>
    <property type="molecule type" value="Genomic_DNA"/>
</dbReference>
<evidence type="ECO:0000313" key="8">
    <source>
        <dbReference type="Proteomes" id="UP000287033"/>
    </source>
</evidence>
<accession>A0A401SY79</accession>
<comment type="caution">
    <text evidence="7">The sequence shown here is derived from an EMBL/GenBank/DDBJ whole genome shotgun (WGS) entry which is preliminary data.</text>
</comment>
<keyword evidence="6" id="KW-0732">Signal</keyword>
<gene>
    <name evidence="7" type="ORF">chiPu_0013833</name>
</gene>
<keyword evidence="3 5" id="KW-0575">Peroxidase</keyword>
<dbReference type="SUPFAM" id="SSF52833">
    <property type="entry name" value="Thioredoxin-like"/>
    <property type="match status" value="1"/>
</dbReference>
<feature type="signal peptide" evidence="6">
    <location>
        <begin position="1"/>
        <end position="23"/>
    </location>
</feature>
<evidence type="ECO:0000256" key="5">
    <source>
        <dbReference type="RuleBase" id="RU000499"/>
    </source>
</evidence>
<dbReference type="InterPro" id="IPR036249">
    <property type="entry name" value="Thioredoxin-like_sf"/>
</dbReference>
<comment type="similarity">
    <text evidence="1 5">Belongs to the glutathione peroxidase family.</text>
</comment>
<dbReference type="PROSITE" id="PS51355">
    <property type="entry name" value="GLUTATHIONE_PEROXID_3"/>
    <property type="match status" value="1"/>
</dbReference>
<dbReference type="GO" id="GO:0006979">
    <property type="term" value="P:response to oxidative stress"/>
    <property type="evidence" value="ECO:0007669"/>
    <property type="project" value="InterPro"/>
</dbReference>
<dbReference type="PRINTS" id="PR01011">
    <property type="entry name" value="GLUTPROXDASE"/>
</dbReference>
<sequence>MGTLNKYGLLLSLLLGWIQAGASQTSHCNSSAPGLTPQYKGMNALQDELGRDDLIILAFPCNQFGKQEPAENHEILPLLKYIRPGKGFVPNFQLFKKGDVNGENEQQLFTYLKNACAPVGNSFGNTDRLFWQPLKISDIKWNFEKFLVGPDGKAIQRWYPQVPIATVREDIIRYMSTLPNRQQRIL</sequence>
<dbReference type="InterPro" id="IPR000889">
    <property type="entry name" value="Glutathione_peroxidase"/>
</dbReference>
<dbReference type="InterPro" id="IPR029760">
    <property type="entry name" value="GPX_CS"/>
</dbReference>
<dbReference type="STRING" id="137246.A0A401SY79"/>
<dbReference type="Proteomes" id="UP000287033">
    <property type="component" value="Unassembled WGS sequence"/>
</dbReference>
<name>A0A401SY79_CHIPU</name>
<feature type="chain" id="PRO_5019555921" description="Glutathione peroxidase" evidence="6">
    <location>
        <begin position="24"/>
        <end position="186"/>
    </location>
</feature>
<evidence type="ECO:0000313" key="7">
    <source>
        <dbReference type="EMBL" id="GCC35350.1"/>
    </source>
</evidence>
<organism evidence="7 8">
    <name type="scientific">Chiloscyllium punctatum</name>
    <name type="common">Brownbanded bambooshark</name>
    <name type="synonym">Hemiscyllium punctatum</name>
    <dbReference type="NCBI Taxonomy" id="137246"/>
    <lineage>
        <taxon>Eukaryota</taxon>
        <taxon>Metazoa</taxon>
        <taxon>Chordata</taxon>
        <taxon>Craniata</taxon>
        <taxon>Vertebrata</taxon>
        <taxon>Chondrichthyes</taxon>
        <taxon>Elasmobranchii</taxon>
        <taxon>Galeomorphii</taxon>
        <taxon>Galeoidea</taxon>
        <taxon>Orectolobiformes</taxon>
        <taxon>Hemiscylliidae</taxon>
        <taxon>Chiloscyllium</taxon>
    </lineage>
</organism>
<dbReference type="OrthoDB" id="446890at2759"/>